<keyword evidence="4" id="KW-1185">Reference proteome</keyword>
<dbReference type="EMBL" id="BNBA01000035">
    <property type="protein sequence ID" value="GHH59196.1"/>
    <property type="molecule type" value="Genomic_DNA"/>
</dbReference>
<dbReference type="Pfam" id="PF13202">
    <property type="entry name" value="EF-hand_5"/>
    <property type="match status" value="3"/>
</dbReference>
<dbReference type="InterPro" id="IPR018247">
    <property type="entry name" value="EF_Hand_1_Ca_BS"/>
</dbReference>
<feature type="compositionally biased region" description="Basic and acidic residues" evidence="1">
    <location>
        <begin position="93"/>
        <end position="119"/>
    </location>
</feature>
<gene>
    <name evidence="3" type="ORF">GCM10009090_33050</name>
</gene>
<dbReference type="Gene3D" id="1.10.238.10">
    <property type="entry name" value="EF-hand"/>
    <property type="match status" value="1"/>
</dbReference>
<dbReference type="PROSITE" id="PS50222">
    <property type="entry name" value="EF_HAND_2"/>
    <property type="match status" value="2"/>
</dbReference>
<evidence type="ECO:0000256" key="1">
    <source>
        <dbReference type="SAM" id="MobiDB-lite"/>
    </source>
</evidence>
<evidence type="ECO:0000259" key="2">
    <source>
        <dbReference type="PROSITE" id="PS50222"/>
    </source>
</evidence>
<feature type="domain" description="EF-hand" evidence="2">
    <location>
        <begin position="97"/>
        <end position="127"/>
    </location>
</feature>
<proteinExistence type="predicted"/>
<evidence type="ECO:0000313" key="4">
    <source>
        <dbReference type="Proteomes" id="UP000623958"/>
    </source>
</evidence>
<feature type="region of interest" description="Disordered" evidence="1">
    <location>
        <begin position="76"/>
        <end position="127"/>
    </location>
</feature>
<dbReference type="InterPro" id="IPR002048">
    <property type="entry name" value="EF_hand_dom"/>
</dbReference>
<sequence>MTRVRADARSAYERRPGRRSSFGAWLLLGVAGLACGQVADTGDYLRRMDRDGDGRVSLEEYLDWMTYAFDQRDRNRDGMLDASELPGGRGKPVTREQHRAALADRFRKQDADGDGHLSARELLAPPR</sequence>
<reference evidence="3" key="1">
    <citation type="journal article" date="2014" name="Int. J. Syst. Evol. Microbiol.">
        <title>Complete genome sequence of Corynebacterium casei LMG S-19264T (=DSM 44701T), isolated from a smear-ripened cheese.</title>
        <authorList>
            <consortium name="US DOE Joint Genome Institute (JGI-PGF)"/>
            <person name="Walter F."/>
            <person name="Albersmeier A."/>
            <person name="Kalinowski J."/>
            <person name="Ruckert C."/>
        </authorList>
    </citation>
    <scope>NUCLEOTIDE SEQUENCE</scope>
    <source>
        <strain evidence="3">JCM 13306</strain>
    </source>
</reference>
<dbReference type="GO" id="GO:0005509">
    <property type="term" value="F:calcium ion binding"/>
    <property type="evidence" value="ECO:0007669"/>
    <property type="project" value="InterPro"/>
</dbReference>
<dbReference type="PROSITE" id="PS51257">
    <property type="entry name" value="PROKAR_LIPOPROTEIN"/>
    <property type="match status" value="1"/>
</dbReference>
<name>A0A919FB76_9XANT</name>
<dbReference type="PROSITE" id="PS00018">
    <property type="entry name" value="EF_HAND_1"/>
    <property type="match status" value="2"/>
</dbReference>
<reference evidence="3" key="2">
    <citation type="submission" date="2020-09" db="EMBL/GenBank/DDBJ databases">
        <authorList>
            <person name="Sun Q."/>
            <person name="Ohkuma M."/>
        </authorList>
    </citation>
    <scope>NUCLEOTIDE SEQUENCE</scope>
    <source>
        <strain evidence="3">JCM 13306</strain>
    </source>
</reference>
<dbReference type="InterPro" id="IPR011992">
    <property type="entry name" value="EF-hand-dom_pair"/>
</dbReference>
<accession>A0A919FB76</accession>
<organism evidence="3 4">
    <name type="scientific">Xanthomonas boreopolis</name>
    <dbReference type="NCBI Taxonomy" id="86183"/>
    <lineage>
        <taxon>Bacteria</taxon>
        <taxon>Pseudomonadati</taxon>
        <taxon>Pseudomonadota</taxon>
        <taxon>Gammaproteobacteria</taxon>
        <taxon>Lysobacterales</taxon>
        <taxon>Lysobacteraceae</taxon>
        <taxon>Xanthomonas</taxon>
    </lineage>
</organism>
<feature type="domain" description="EF-hand" evidence="2">
    <location>
        <begin position="36"/>
        <end position="71"/>
    </location>
</feature>
<dbReference type="AlphaFoldDB" id="A0A919FB76"/>
<dbReference type="SUPFAM" id="SSF47473">
    <property type="entry name" value="EF-hand"/>
    <property type="match status" value="1"/>
</dbReference>
<dbReference type="Proteomes" id="UP000623958">
    <property type="component" value="Unassembled WGS sequence"/>
</dbReference>
<comment type="caution">
    <text evidence="3">The sequence shown here is derived from an EMBL/GenBank/DDBJ whole genome shotgun (WGS) entry which is preliminary data.</text>
</comment>
<protein>
    <recommendedName>
        <fullName evidence="2">EF-hand domain-containing protein</fullName>
    </recommendedName>
</protein>
<evidence type="ECO:0000313" key="3">
    <source>
        <dbReference type="EMBL" id="GHH59196.1"/>
    </source>
</evidence>